<evidence type="ECO:0000256" key="1">
    <source>
        <dbReference type="SAM" id="MobiDB-lite"/>
    </source>
</evidence>
<dbReference type="RefSeq" id="WP_339980525.1">
    <property type="nucleotide sequence ID" value="NZ_JAQPZS010000004.1"/>
</dbReference>
<sequence>MNGRVYDYNLGRFMSVDPVIQSPTNSQSINPYSYIMNNPLSGTDPTGYESIDVSGIRPDCGGPLSCWDKPIEDQFRKQNQRSGNTSSSSNSSNGAQQQSSAQSSSVETADIGSPSTTAKGNNSTNVENSGFGGSTPSSKGEVKKDGDYTEASYKGKGYTLNYSIEGSDEFKAEVAGMF</sequence>
<dbReference type="Proteomes" id="UP001377972">
    <property type="component" value="Unassembled WGS sequence"/>
</dbReference>
<feature type="compositionally biased region" description="Polar residues" evidence="1">
    <location>
        <begin position="113"/>
        <end position="138"/>
    </location>
</feature>
<gene>
    <name evidence="2" type="ORF">PQI24_06570</name>
</gene>
<feature type="compositionally biased region" description="Low complexity" evidence="1">
    <location>
        <begin position="80"/>
        <end position="105"/>
    </location>
</feature>
<accession>A0ABU8SRL5</accession>
<evidence type="ECO:0000313" key="2">
    <source>
        <dbReference type="EMBL" id="MEJ6495686.1"/>
    </source>
</evidence>
<dbReference type="Gene3D" id="2.180.10.10">
    <property type="entry name" value="RHS repeat-associated core"/>
    <property type="match status" value="1"/>
</dbReference>
<comment type="caution">
    <text evidence="2">The sequence shown here is derived from an EMBL/GenBank/DDBJ whole genome shotgun (WGS) entry which is preliminary data.</text>
</comment>
<proteinExistence type="predicted"/>
<evidence type="ECO:0000313" key="3">
    <source>
        <dbReference type="Proteomes" id="UP001377972"/>
    </source>
</evidence>
<keyword evidence="3" id="KW-1185">Reference proteome</keyword>
<protein>
    <recommendedName>
        <fullName evidence="4">RHS repeat-associated core domain-containing protein</fullName>
    </recommendedName>
</protein>
<name>A0ABU8SRL5_9GAMM</name>
<evidence type="ECO:0008006" key="4">
    <source>
        <dbReference type="Google" id="ProtNLM"/>
    </source>
</evidence>
<reference evidence="2 3" key="1">
    <citation type="submission" date="2023-01" db="EMBL/GenBank/DDBJ databases">
        <title>Trichodesmium-associated heterotrophic epibiont bacteria.</title>
        <authorList>
            <person name="Cleveland C.S."/>
            <person name="Webb E.A."/>
        </authorList>
    </citation>
    <scope>NUCLEOTIDE SEQUENCE [LARGE SCALE GENOMIC DNA]</scope>
    <source>
        <strain evidence="2 3">USCH2</strain>
    </source>
</reference>
<dbReference type="NCBIfam" id="TIGR03696">
    <property type="entry name" value="Rhs_assc_core"/>
    <property type="match status" value="1"/>
</dbReference>
<feature type="region of interest" description="Disordered" evidence="1">
    <location>
        <begin position="73"/>
        <end position="155"/>
    </location>
</feature>
<dbReference type="EMBL" id="JAQPZS010000004">
    <property type="protein sequence ID" value="MEJ6495686.1"/>
    <property type="molecule type" value="Genomic_DNA"/>
</dbReference>
<organism evidence="2 3">
    <name type="scientific">Pseudoalteromonas lipolytica</name>
    <dbReference type="NCBI Taxonomy" id="570156"/>
    <lineage>
        <taxon>Bacteria</taxon>
        <taxon>Pseudomonadati</taxon>
        <taxon>Pseudomonadota</taxon>
        <taxon>Gammaproteobacteria</taxon>
        <taxon>Alteromonadales</taxon>
        <taxon>Pseudoalteromonadaceae</taxon>
        <taxon>Pseudoalteromonas</taxon>
    </lineage>
</organism>
<dbReference type="InterPro" id="IPR022385">
    <property type="entry name" value="Rhs_assc_core"/>
</dbReference>